<feature type="transmembrane region" description="Helical" evidence="2">
    <location>
        <begin position="6"/>
        <end position="25"/>
    </location>
</feature>
<comment type="caution">
    <text evidence="3">The sequence shown here is derived from an EMBL/GenBank/DDBJ whole genome shotgun (WGS) entry which is preliminary data.</text>
</comment>
<proteinExistence type="predicted"/>
<accession>A0ABQ4TZT4</accession>
<keyword evidence="4" id="KW-1185">Reference proteome</keyword>
<sequence length="93" mass="9586">MEPGYAIALCLECAGALTFATALRIRRTERRERASALRRGLGSGGARARTPRAIPLAPGPAAAAPAGPSDARLALRRAFGMADRETGLSAAGR</sequence>
<evidence type="ECO:0000313" key="3">
    <source>
        <dbReference type="EMBL" id="GJE59370.1"/>
    </source>
</evidence>
<protein>
    <submittedName>
        <fullName evidence="3">Uncharacterized protein</fullName>
    </submittedName>
</protein>
<dbReference type="EMBL" id="BPRB01000075">
    <property type="protein sequence ID" value="GJE59370.1"/>
    <property type="molecule type" value="Genomic_DNA"/>
</dbReference>
<keyword evidence="2" id="KW-0472">Membrane</keyword>
<gene>
    <name evidence="3" type="ORF">MPOCJGCO_1461</name>
</gene>
<evidence type="ECO:0000256" key="1">
    <source>
        <dbReference type="SAM" id="MobiDB-lite"/>
    </source>
</evidence>
<feature type="region of interest" description="Disordered" evidence="1">
    <location>
        <begin position="33"/>
        <end position="67"/>
    </location>
</feature>
<organism evidence="3 4">
    <name type="scientific">Methylobacterium trifolii</name>
    <dbReference type="NCBI Taxonomy" id="1003092"/>
    <lineage>
        <taxon>Bacteria</taxon>
        <taxon>Pseudomonadati</taxon>
        <taxon>Pseudomonadota</taxon>
        <taxon>Alphaproteobacteria</taxon>
        <taxon>Hyphomicrobiales</taxon>
        <taxon>Methylobacteriaceae</taxon>
        <taxon>Methylobacterium</taxon>
    </lineage>
</organism>
<name>A0ABQ4TZT4_9HYPH</name>
<dbReference type="Proteomes" id="UP001055057">
    <property type="component" value="Unassembled WGS sequence"/>
</dbReference>
<dbReference type="RefSeq" id="WP_238181955.1">
    <property type="nucleotide sequence ID" value="NZ_BPRB01000075.1"/>
</dbReference>
<evidence type="ECO:0000256" key="2">
    <source>
        <dbReference type="SAM" id="Phobius"/>
    </source>
</evidence>
<keyword evidence="2" id="KW-0812">Transmembrane</keyword>
<reference evidence="3" key="2">
    <citation type="submission" date="2021-08" db="EMBL/GenBank/DDBJ databases">
        <authorList>
            <person name="Tani A."/>
            <person name="Ola A."/>
            <person name="Ogura Y."/>
            <person name="Katsura K."/>
            <person name="Hayashi T."/>
        </authorList>
    </citation>
    <scope>NUCLEOTIDE SEQUENCE</scope>
    <source>
        <strain evidence="3">DSM 23632</strain>
    </source>
</reference>
<keyword evidence="2" id="KW-1133">Transmembrane helix</keyword>
<reference evidence="3" key="1">
    <citation type="journal article" date="2021" name="Front. Microbiol.">
        <title>Comprehensive Comparative Genomics and Phenotyping of Methylobacterium Species.</title>
        <authorList>
            <person name="Alessa O."/>
            <person name="Ogura Y."/>
            <person name="Fujitani Y."/>
            <person name="Takami H."/>
            <person name="Hayashi T."/>
            <person name="Sahin N."/>
            <person name="Tani A."/>
        </authorList>
    </citation>
    <scope>NUCLEOTIDE SEQUENCE</scope>
    <source>
        <strain evidence="3">DSM 23632</strain>
    </source>
</reference>
<evidence type="ECO:0000313" key="4">
    <source>
        <dbReference type="Proteomes" id="UP001055057"/>
    </source>
</evidence>
<feature type="compositionally biased region" description="Low complexity" evidence="1">
    <location>
        <begin position="46"/>
        <end position="67"/>
    </location>
</feature>